<gene>
    <name evidence="10" type="ORF">F6J89_18265</name>
</gene>
<evidence type="ECO:0000256" key="4">
    <source>
        <dbReference type="ARBA" id="ARBA00022692"/>
    </source>
</evidence>
<dbReference type="GO" id="GO:0031676">
    <property type="term" value="C:plasma membrane-derived thylakoid membrane"/>
    <property type="evidence" value="ECO:0007669"/>
    <property type="project" value="UniProtKB-SubCell"/>
</dbReference>
<feature type="transmembrane region" description="Helical" evidence="9">
    <location>
        <begin position="141"/>
        <end position="162"/>
    </location>
</feature>
<sequence>MTTATAPPGEETTIPWWSGNARLSDLSGKLLGAHVAHAGLIVFWAGAITLFEVSRFNSALPMYEQGLIVLPNLARLGFGVGEGGQVIDTFPYFAIGAIHIISSAFLGIGGIFHALKGPEVLENQFDFFGYRWSDANKMTTILGIHLVLLGFGAFLLVAKAMFLGGLYDSTISQVRAISAPTLNPVVIFGYLFGSGGQFWLAGVDNLEDVIGGHIYVGILCILGGIWHIKTQPFAWTQGLFIWSGEAYLSYSIGALSLMAFIATLFVAVNTVVFPVEFFGPALSLDFNQFPRFYSEGEVLTSRVWLANAHFWLGFFFLQGHIWHALQAAGFDFRQGKVVQQMPDEVN</sequence>
<feature type="transmembrane region" description="Helical" evidence="9">
    <location>
        <begin position="182"/>
        <end position="202"/>
    </location>
</feature>
<dbReference type="AlphaFoldDB" id="A0A6B3NIM6"/>
<dbReference type="Pfam" id="PF00421">
    <property type="entry name" value="PSII"/>
    <property type="match status" value="1"/>
</dbReference>
<evidence type="ECO:0000313" key="10">
    <source>
        <dbReference type="EMBL" id="NER29511.1"/>
    </source>
</evidence>
<evidence type="ECO:0000256" key="8">
    <source>
        <dbReference type="ARBA" id="ARBA00023136"/>
    </source>
</evidence>
<protein>
    <submittedName>
        <fullName evidence="10">Chlorophyll a/b binding light-harvesting protein</fullName>
    </submittedName>
</protein>
<dbReference type="GO" id="GO:0009767">
    <property type="term" value="P:photosynthetic electron transport chain"/>
    <property type="evidence" value="ECO:0007669"/>
    <property type="project" value="InterPro"/>
</dbReference>
<keyword evidence="5 9" id="KW-1133">Transmembrane helix</keyword>
<evidence type="ECO:0000256" key="2">
    <source>
        <dbReference type="ARBA" id="ARBA00022494"/>
    </source>
</evidence>
<keyword evidence="6" id="KW-0157">Chromophore</keyword>
<proteinExistence type="predicted"/>
<feature type="transmembrane region" description="Helical" evidence="9">
    <location>
        <begin position="92"/>
        <end position="115"/>
    </location>
</feature>
<reference evidence="10" key="1">
    <citation type="submission" date="2019-11" db="EMBL/GenBank/DDBJ databases">
        <title>Genomic insights into an expanded diversity of filamentous marine cyanobacteria reveals the extraordinary biosynthetic potential of Moorea and Okeania.</title>
        <authorList>
            <person name="Ferreira Leao T."/>
            <person name="Wang M."/>
            <person name="Moss N."/>
            <person name="Da Silva R."/>
            <person name="Sanders J."/>
            <person name="Nurk S."/>
            <person name="Gurevich A."/>
            <person name="Humphrey G."/>
            <person name="Reher R."/>
            <person name="Zhu Q."/>
            <person name="Belda-Ferre P."/>
            <person name="Glukhov E."/>
            <person name="Rex R."/>
            <person name="Dorrestein P.C."/>
            <person name="Knight R."/>
            <person name="Pevzner P."/>
            <person name="Gerwick W.H."/>
            <person name="Gerwick L."/>
        </authorList>
    </citation>
    <scope>NUCLEOTIDE SEQUENCE</scope>
    <source>
        <strain evidence="10">SIO1C4</strain>
    </source>
</reference>
<feature type="transmembrane region" description="Helical" evidence="9">
    <location>
        <begin position="209"/>
        <end position="228"/>
    </location>
</feature>
<keyword evidence="8 9" id="KW-0472">Membrane</keyword>
<evidence type="ECO:0000256" key="5">
    <source>
        <dbReference type="ARBA" id="ARBA00022989"/>
    </source>
</evidence>
<dbReference type="GO" id="GO:0016168">
    <property type="term" value="F:chlorophyll binding"/>
    <property type="evidence" value="ECO:0007669"/>
    <property type="project" value="UniProtKB-KW"/>
</dbReference>
<dbReference type="SUPFAM" id="SSF161077">
    <property type="entry name" value="Photosystem II antenna protein-like"/>
    <property type="match status" value="1"/>
</dbReference>
<dbReference type="InterPro" id="IPR036001">
    <property type="entry name" value="PS_II_antenna-like_sf"/>
</dbReference>
<dbReference type="EMBL" id="JAAHFQ010000379">
    <property type="protein sequence ID" value="NER29511.1"/>
    <property type="molecule type" value="Genomic_DNA"/>
</dbReference>
<keyword evidence="3" id="KW-0602">Photosynthesis</keyword>
<evidence type="ECO:0000256" key="6">
    <source>
        <dbReference type="ARBA" id="ARBA00022991"/>
    </source>
</evidence>
<keyword evidence="4 9" id="KW-0812">Transmembrane</keyword>
<dbReference type="InterPro" id="IPR000932">
    <property type="entry name" value="PS_antenna-like"/>
</dbReference>
<keyword evidence="2" id="KW-0148">Chlorophyll</keyword>
<organism evidence="10">
    <name type="scientific">Symploca sp. SIO1C4</name>
    <dbReference type="NCBI Taxonomy" id="2607765"/>
    <lineage>
        <taxon>Bacteria</taxon>
        <taxon>Bacillati</taxon>
        <taxon>Cyanobacteriota</taxon>
        <taxon>Cyanophyceae</taxon>
        <taxon>Coleofasciculales</taxon>
        <taxon>Coleofasciculaceae</taxon>
        <taxon>Symploca</taxon>
    </lineage>
</organism>
<feature type="transmembrane region" description="Helical" evidence="9">
    <location>
        <begin position="30"/>
        <end position="51"/>
    </location>
</feature>
<comment type="caution">
    <text evidence="10">The sequence shown here is derived from an EMBL/GenBank/DDBJ whole genome shotgun (WGS) entry which is preliminary data.</text>
</comment>
<name>A0A6B3NIM6_9CYAN</name>
<comment type="subcellular location">
    <subcellularLocation>
        <location evidence="1">Cellular thylakoid membrane</location>
        <topology evidence="1">Multi-pass membrane protein</topology>
    </subcellularLocation>
</comment>
<keyword evidence="7" id="KW-0793">Thylakoid</keyword>
<dbReference type="NCBIfam" id="TIGR03041">
    <property type="entry name" value="PS_antenn_a_b"/>
    <property type="match status" value="1"/>
</dbReference>
<accession>A0A6B3NIM6</accession>
<evidence type="ECO:0000256" key="3">
    <source>
        <dbReference type="ARBA" id="ARBA00022531"/>
    </source>
</evidence>
<feature type="transmembrane region" description="Helical" evidence="9">
    <location>
        <begin position="248"/>
        <end position="273"/>
    </location>
</feature>
<evidence type="ECO:0000256" key="9">
    <source>
        <dbReference type="SAM" id="Phobius"/>
    </source>
</evidence>
<dbReference type="GO" id="GO:0009521">
    <property type="term" value="C:photosystem"/>
    <property type="evidence" value="ECO:0007669"/>
    <property type="project" value="InterPro"/>
</dbReference>
<evidence type="ECO:0000256" key="7">
    <source>
        <dbReference type="ARBA" id="ARBA00023078"/>
    </source>
</evidence>
<evidence type="ECO:0000256" key="1">
    <source>
        <dbReference type="ARBA" id="ARBA00004636"/>
    </source>
</evidence>